<dbReference type="AlphaFoldDB" id="A0ABD2PJR8"/>
<dbReference type="Proteomes" id="UP001516400">
    <property type="component" value="Unassembled WGS sequence"/>
</dbReference>
<dbReference type="EMBL" id="JABFTP020000186">
    <property type="protein sequence ID" value="KAL3290485.1"/>
    <property type="molecule type" value="Genomic_DNA"/>
</dbReference>
<gene>
    <name evidence="1" type="ORF">HHI36_023826</name>
</gene>
<organism evidence="1 2">
    <name type="scientific">Cryptolaemus montrouzieri</name>
    <dbReference type="NCBI Taxonomy" id="559131"/>
    <lineage>
        <taxon>Eukaryota</taxon>
        <taxon>Metazoa</taxon>
        <taxon>Ecdysozoa</taxon>
        <taxon>Arthropoda</taxon>
        <taxon>Hexapoda</taxon>
        <taxon>Insecta</taxon>
        <taxon>Pterygota</taxon>
        <taxon>Neoptera</taxon>
        <taxon>Endopterygota</taxon>
        <taxon>Coleoptera</taxon>
        <taxon>Polyphaga</taxon>
        <taxon>Cucujiformia</taxon>
        <taxon>Coccinelloidea</taxon>
        <taxon>Coccinellidae</taxon>
        <taxon>Scymninae</taxon>
        <taxon>Scymnini</taxon>
        <taxon>Cryptolaemus</taxon>
    </lineage>
</organism>
<evidence type="ECO:0000313" key="2">
    <source>
        <dbReference type="Proteomes" id="UP001516400"/>
    </source>
</evidence>
<comment type="caution">
    <text evidence="1">The sequence shown here is derived from an EMBL/GenBank/DDBJ whole genome shotgun (WGS) entry which is preliminary data.</text>
</comment>
<name>A0ABD2PJR8_9CUCU</name>
<evidence type="ECO:0000313" key="1">
    <source>
        <dbReference type="EMBL" id="KAL3290485.1"/>
    </source>
</evidence>
<proteinExistence type="predicted"/>
<accession>A0ABD2PJR8</accession>
<keyword evidence="2" id="KW-1185">Reference proteome</keyword>
<sequence length="89" mass="10101">MASSPFLYGSDHYPIMISDTSNTYETISIEKWKLKEANWFMYQKKLEEGISSPDTTENIDTIVANFTKLLTEAGELSIESAQKHQPGRP</sequence>
<protein>
    <submittedName>
        <fullName evidence="1">Uncharacterized protein</fullName>
    </submittedName>
</protein>
<reference evidence="1 2" key="1">
    <citation type="journal article" date="2021" name="BMC Biol.">
        <title>Horizontally acquired antibacterial genes associated with adaptive radiation of ladybird beetles.</title>
        <authorList>
            <person name="Li H.S."/>
            <person name="Tang X.F."/>
            <person name="Huang Y.H."/>
            <person name="Xu Z.Y."/>
            <person name="Chen M.L."/>
            <person name="Du X.Y."/>
            <person name="Qiu B.Y."/>
            <person name="Chen P.T."/>
            <person name="Zhang W."/>
            <person name="Slipinski A."/>
            <person name="Escalona H.E."/>
            <person name="Waterhouse R.M."/>
            <person name="Zwick A."/>
            <person name="Pang H."/>
        </authorList>
    </citation>
    <scope>NUCLEOTIDE SEQUENCE [LARGE SCALE GENOMIC DNA]</scope>
    <source>
        <strain evidence="1">SYSU2018</strain>
    </source>
</reference>